<gene>
    <name evidence="12" type="ORF">ACFOSV_07170</name>
</gene>
<dbReference type="InterPro" id="IPR011990">
    <property type="entry name" value="TPR-like_helical_dom_sf"/>
</dbReference>
<evidence type="ECO:0000256" key="3">
    <source>
        <dbReference type="ARBA" id="ARBA00022553"/>
    </source>
</evidence>
<dbReference type="EC" id="2.7.13.3" evidence="2"/>
<protein>
    <recommendedName>
        <fullName evidence="2">histidine kinase</fullName>
        <ecNumber evidence="2">2.7.13.3</ecNumber>
    </recommendedName>
</protein>
<dbReference type="RefSeq" id="WP_377904859.1">
    <property type="nucleotide sequence ID" value="NZ_JBHRZS010000006.1"/>
</dbReference>
<dbReference type="PANTHER" id="PTHR24421:SF10">
    <property type="entry name" value="NITRATE_NITRITE SENSOR PROTEIN NARQ"/>
    <property type="match status" value="1"/>
</dbReference>
<proteinExistence type="predicted"/>
<dbReference type="EMBL" id="JBHRZS010000006">
    <property type="protein sequence ID" value="MFC3879950.1"/>
    <property type="molecule type" value="Genomic_DNA"/>
</dbReference>
<dbReference type="PANTHER" id="PTHR24421">
    <property type="entry name" value="NITRATE/NITRITE SENSOR PROTEIN NARX-RELATED"/>
    <property type="match status" value="1"/>
</dbReference>
<evidence type="ECO:0000256" key="9">
    <source>
        <dbReference type="SAM" id="Coils"/>
    </source>
</evidence>
<dbReference type="SMART" id="SM00028">
    <property type="entry name" value="TPR"/>
    <property type="match status" value="3"/>
</dbReference>
<dbReference type="SUPFAM" id="SSF55874">
    <property type="entry name" value="ATPase domain of HSP90 chaperone/DNA topoisomerase II/histidine kinase"/>
    <property type="match status" value="1"/>
</dbReference>
<name>A0ABV8AQJ2_9BACT</name>
<comment type="caution">
    <text evidence="12">The sequence shown here is derived from an EMBL/GenBank/DDBJ whole genome shotgun (WGS) entry which is preliminary data.</text>
</comment>
<sequence>MYRILLLVTSFSLFSHLSLSQDLRTRLGRSFVNPDSADIIFELEKVNLKNAGDSGIYFFFYAEKFNRAQDQNEKAKEYFLKSASLLDPDRTSDMISLCYIRLNRLESMAGNWDQSLFYSQKGLENATAALDTNYMGYALLDISVVYHDMEDYAKGVEYGKKAYNLLTEFSQGNPTFEAFALNAIGINFDDWGKPDSALYYHFKIIENIDQLDSTRISFTFNNIGNTLLKQKKYAEAQSWLETAVSVNNQDEDAYSLAANYTNLATIAYNLNDFGKAYIMMDSAAKYVEISQSTEKKRDYLYEQFRFHKAMSKPEQAMAYLEEYAVLKDSIFKEERVKLMGELEAKYEIQTKERELAESRATLAENEVLIGNRNNQLLLLLVLILIVLGVAFFIYYRQMTKNRHLEQEAKLQAILSEQETQKRLQEQRNRISSDLHDNIGAQLTFIVSSLDNLKYIELSKEKMASKVDQISAFTVETVNELRDTIWAMNKDHISLEDLQVRLSNLINKAQASFPNLHFELQFDEKLSMDQKLNSMEGVNMYRVAQEAVNNAVKHSGASQITTWLGTEAGKVALKVRDNGRGISEQNGLGNGLSNMRTRAERIGRKLILNSSAQTGTEVCIL</sequence>
<evidence type="ECO:0000313" key="12">
    <source>
        <dbReference type="EMBL" id="MFC3879950.1"/>
    </source>
</evidence>
<dbReference type="InterPro" id="IPR019734">
    <property type="entry name" value="TPR_rpt"/>
</dbReference>
<keyword evidence="4" id="KW-0808">Transferase</keyword>
<keyword evidence="3" id="KW-0597">Phosphoprotein</keyword>
<keyword evidence="10" id="KW-0812">Transmembrane</keyword>
<dbReference type="Proteomes" id="UP001595805">
    <property type="component" value="Unassembled WGS sequence"/>
</dbReference>
<evidence type="ECO:0000256" key="6">
    <source>
        <dbReference type="ARBA" id="ARBA00022777"/>
    </source>
</evidence>
<keyword evidence="13" id="KW-1185">Reference proteome</keyword>
<evidence type="ECO:0000259" key="11">
    <source>
        <dbReference type="SMART" id="SM00387"/>
    </source>
</evidence>
<dbReference type="Gene3D" id="1.20.5.1930">
    <property type="match status" value="1"/>
</dbReference>
<feature type="coiled-coil region" evidence="9">
    <location>
        <begin position="339"/>
        <end position="366"/>
    </location>
</feature>
<evidence type="ECO:0000256" key="8">
    <source>
        <dbReference type="ARBA" id="ARBA00023012"/>
    </source>
</evidence>
<dbReference type="InterPro" id="IPR050482">
    <property type="entry name" value="Sensor_HK_TwoCompSys"/>
</dbReference>
<evidence type="ECO:0000256" key="7">
    <source>
        <dbReference type="ARBA" id="ARBA00022840"/>
    </source>
</evidence>
<dbReference type="InterPro" id="IPR036890">
    <property type="entry name" value="HATPase_C_sf"/>
</dbReference>
<dbReference type="Pfam" id="PF13181">
    <property type="entry name" value="TPR_8"/>
    <property type="match status" value="1"/>
</dbReference>
<dbReference type="InterPro" id="IPR003594">
    <property type="entry name" value="HATPase_dom"/>
</dbReference>
<dbReference type="GO" id="GO:0005524">
    <property type="term" value="F:ATP binding"/>
    <property type="evidence" value="ECO:0007669"/>
    <property type="project" value="UniProtKB-KW"/>
</dbReference>
<evidence type="ECO:0000256" key="4">
    <source>
        <dbReference type="ARBA" id="ARBA00022679"/>
    </source>
</evidence>
<keyword evidence="10" id="KW-0472">Membrane</keyword>
<keyword evidence="5" id="KW-0547">Nucleotide-binding</keyword>
<evidence type="ECO:0000256" key="2">
    <source>
        <dbReference type="ARBA" id="ARBA00012438"/>
    </source>
</evidence>
<evidence type="ECO:0000256" key="10">
    <source>
        <dbReference type="SAM" id="Phobius"/>
    </source>
</evidence>
<keyword evidence="10" id="KW-1133">Transmembrane helix</keyword>
<organism evidence="12 13">
    <name type="scientific">Algoriphagus namhaensis</name>
    <dbReference type="NCBI Taxonomy" id="915353"/>
    <lineage>
        <taxon>Bacteria</taxon>
        <taxon>Pseudomonadati</taxon>
        <taxon>Bacteroidota</taxon>
        <taxon>Cytophagia</taxon>
        <taxon>Cytophagales</taxon>
        <taxon>Cyclobacteriaceae</taxon>
        <taxon>Algoriphagus</taxon>
    </lineage>
</organism>
<keyword evidence="8" id="KW-0902">Two-component regulatory system</keyword>
<evidence type="ECO:0000313" key="13">
    <source>
        <dbReference type="Proteomes" id="UP001595805"/>
    </source>
</evidence>
<keyword evidence="6" id="KW-0418">Kinase</keyword>
<dbReference type="Pfam" id="PF02518">
    <property type="entry name" value="HATPase_c"/>
    <property type="match status" value="1"/>
</dbReference>
<evidence type="ECO:0000256" key="1">
    <source>
        <dbReference type="ARBA" id="ARBA00000085"/>
    </source>
</evidence>
<dbReference type="Gene3D" id="1.25.40.10">
    <property type="entry name" value="Tetratricopeptide repeat domain"/>
    <property type="match status" value="1"/>
</dbReference>
<dbReference type="Gene3D" id="3.30.565.10">
    <property type="entry name" value="Histidine kinase-like ATPase, C-terminal domain"/>
    <property type="match status" value="1"/>
</dbReference>
<feature type="domain" description="Histidine kinase/HSP90-like ATPase" evidence="11">
    <location>
        <begin position="534"/>
        <end position="620"/>
    </location>
</feature>
<evidence type="ECO:0000256" key="5">
    <source>
        <dbReference type="ARBA" id="ARBA00022741"/>
    </source>
</evidence>
<keyword evidence="9" id="KW-0175">Coiled coil</keyword>
<feature type="transmembrane region" description="Helical" evidence="10">
    <location>
        <begin position="376"/>
        <end position="395"/>
    </location>
</feature>
<dbReference type="SUPFAM" id="SSF48452">
    <property type="entry name" value="TPR-like"/>
    <property type="match status" value="2"/>
</dbReference>
<keyword evidence="7 12" id="KW-0067">ATP-binding</keyword>
<dbReference type="InterPro" id="IPR011712">
    <property type="entry name" value="Sig_transdc_His_kin_sub3_dim/P"/>
</dbReference>
<dbReference type="Pfam" id="PF07730">
    <property type="entry name" value="HisKA_3"/>
    <property type="match status" value="1"/>
</dbReference>
<dbReference type="CDD" id="cd16917">
    <property type="entry name" value="HATPase_UhpB-NarQ-NarX-like"/>
    <property type="match status" value="1"/>
</dbReference>
<comment type="catalytic activity">
    <reaction evidence="1">
        <text>ATP + protein L-histidine = ADP + protein N-phospho-L-histidine.</text>
        <dbReference type="EC" id="2.7.13.3"/>
    </reaction>
</comment>
<dbReference type="SMART" id="SM00387">
    <property type="entry name" value="HATPase_c"/>
    <property type="match status" value="1"/>
</dbReference>
<accession>A0ABV8AQJ2</accession>
<reference evidence="13" key="1">
    <citation type="journal article" date="2019" name="Int. J. Syst. Evol. Microbiol.">
        <title>The Global Catalogue of Microorganisms (GCM) 10K type strain sequencing project: providing services to taxonomists for standard genome sequencing and annotation.</title>
        <authorList>
            <consortium name="The Broad Institute Genomics Platform"/>
            <consortium name="The Broad Institute Genome Sequencing Center for Infectious Disease"/>
            <person name="Wu L."/>
            <person name="Ma J."/>
        </authorList>
    </citation>
    <scope>NUCLEOTIDE SEQUENCE [LARGE SCALE GENOMIC DNA]</scope>
    <source>
        <strain evidence="13">CCUG 60523</strain>
    </source>
</reference>